<keyword evidence="4" id="KW-0378">Hydrolase</keyword>
<dbReference type="PANTHER" id="PTHR30408:SF12">
    <property type="entry name" value="TYPE I RESTRICTION ENZYME MJAVIII SPECIFICITY SUBUNIT"/>
    <property type="match status" value="1"/>
</dbReference>
<dbReference type="InterPro" id="IPR044946">
    <property type="entry name" value="Restrct_endonuc_typeI_TRD_sf"/>
</dbReference>
<dbReference type="EMBL" id="DXBC01000062">
    <property type="protein sequence ID" value="HIZ78948.1"/>
    <property type="molecule type" value="Genomic_DNA"/>
</dbReference>
<evidence type="ECO:0000313" key="5">
    <source>
        <dbReference type="Proteomes" id="UP000824101"/>
    </source>
</evidence>
<dbReference type="GO" id="GO:0009307">
    <property type="term" value="P:DNA restriction-modification system"/>
    <property type="evidence" value="ECO:0007669"/>
    <property type="project" value="UniProtKB-KW"/>
</dbReference>
<keyword evidence="1" id="KW-0680">Restriction system</keyword>
<proteinExistence type="predicted"/>
<dbReference type="Proteomes" id="UP000824101">
    <property type="component" value="Unassembled WGS sequence"/>
</dbReference>
<keyword evidence="2" id="KW-0238">DNA-binding</keyword>
<dbReference type="GO" id="GO:0003677">
    <property type="term" value="F:DNA binding"/>
    <property type="evidence" value="ECO:0007669"/>
    <property type="project" value="UniProtKB-KW"/>
</dbReference>
<reference evidence="4" key="2">
    <citation type="submission" date="2021-04" db="EMBL/GenBank/DDBJ databases">
        <authorList>
            <person name="Gilroy R."/>
        </authorList>
    </citation>
    <scope>NUCLEOTIDE SEQUENCE</scope>
    <source>
        <strain evidence="4">ChiBcec1-1093</strain>
    </source>
</reference>
<dbReference type="PANTHER" id="PTHR30408">
    <property type="entry name" value="TYPE-1 RESTRICTION ENZYME ECOKI SPECIFICITY PROTEIN"/>
    <property type="match status" value="1"/>
</dbReference>
<keyword evidence="4" id="KW-0255">Endonuclease</keyword>
<gene>
    <name evidence="4" type="ORF">IAA17_04105</name>
</gene>
<evidence type="ECO:0000313" key="4">
    <source>
        <dbReference type="EMBL" id="HIZ78948.1"/>
    </source>
</evidence>
<accession>A0A9D2GGW1</accession>
<sequence length="402" mass="44755">MNNPHLRFPRFAGSGPWTPVPFGALAVLKNDKFTPGPSPSALPCIELEHLEPGTGTILGQTEISPGMTVKNRFEKGDVLFGKLRPGLRKFARPDFSGVCSQEIWVLSGGLADNGFLFQLIQTDRFFRASMETTGTRMPRADWKRVSETVFPVPSPEEQRYLAAFLSAADEEIQARRQVIACLKMRREGILQKLFAPAEALEASPAAVMSGGDASPFPGSWRLLSLSSILTERREYARKDGSYPHVSLTKDGVIPKTARYNRDFLVKTEEKSYKITRLDDICFNPANLKFGVICRNRLGDGIFSPIYAAFSVNSGFDPGFVELSVTRSSFLNRALRYQEGTVYERMSVRPERLISLAIAVPGPDIQREIAGIADLLERQIQAEEAVLDDLRKRKQGLLQEVLL</sequence>
<dbReference type="AlphaFoldDB" id="A0A9D2GGW1"/>
<evidence type="ECO:0000256" key="2">
    <source>
        <dbReference type="ARBA" id="ARBA00023125"/>
    </source>
</evidence>
<dbReference type="Gene3D" id="3.90.220.20">
    <property type="entry name" value="DNA methylase specificity domains"/>
    <property type="match status" value="2"/>
</dbReference>
<organism evidence="4 5">
    <name type="scientific">Candidatus Lachnoclostridium stercorigallinarum</name>
    <dbReference type="NCBI Taxonomy" id="2838634"/>
    <lineage>
        <taxon>Bacteria</taxon>
        <taxon>Bacillati</taxon>
        <taxon>Bacillota</taxon>
        <taxon>Clostridia</taxon>
        <taxon>Lachnospirales</taxon>
        <taxon>Lachnospiraceae</taxon>
    </lineage>
</organism>
<dbReference type="InterPro" id="IPR052021">
    <property type="entry name" value="Type-I_RS_S_subunit"/>
</dbReference>
<keyword evidence="3" id="KW-0175">Coiled coil</keyword>
<reference evidence="4" key="1">
    <citation type="journal article" date="2021" name="PeerJ">
        <title>Extensive microbial diversity within the chicken gut microbiome revealed by metagenomics and culture.</title>
        <authorList>
            <person name="Gilroy R."/>
            <person name="Ravi A."/>
            <person name="Getino M."/>
            <person name="Pursley I."/>
            <person name="Horton D.L."/>
            <person name="Alikhan N.F."/>
            <person name="Baker D."/>
            <person name="Gharbi K."/>
            <person name="Hall N."/>
            <person name="Watson M."/>
            <person name="Adriaenssens E.M."/>
            <person name="Foster-Nyarko E."/>
            <person name="Jarju S."/>
            <person name="Secka A."/>
            <person name="Antonio M."/>
            <person name="Oren A."/>
            <person name="Chaudhuri R.R."/>
            <person name="La Ragione R."/>
            <person name="Hildebrand F."/>
            <person name="Pallen M.J."/>
        </authorList>
    </citation>
    <scope>NUCLEOTIDE SEQUENCE</scope>
    <source>
        <strain evidence="4">ChiBcec1-1093</strain>
    </source>
</reference>
<comment type="caution">
    <text evidence="4">The sequence shown here is derived from an EMBL/GenBank/DDBJ whole genome shotgun (WGS) entry which is preliminary data.</text>
</comment>
<feature type="coiled-coil region" evidence="3">
    <location>
        <begin position="372"/>
        <end position="399"/>
    </location>
</feature>
<evidence type="ECO:0000256" key="1">
    <source>
        <dbReference type="ARBA" id="ARBA00022747"/>
    </source>
</evidence>
<dbReference type="SUPFAM" id="SSF116734">
    <property type="entry name" value="DNA methylase specificity domain"/>
    <property type="match status" value="2"/>
</dbReference>
<protein>
    <submittedName>
        <fullName evidence="4">Restriction endonuclease subunit S</fullName>
    </submittedName>
</protein>
<dbReference type="GO" id="GO:0004519">
    <property type="term" value="F:endonuclease activity"/>
    <property type="evidence" value="ECO:0007669"/>
    <property type="project" value="UniProtKB-KW"/>
</dbReference>
<keyword evidence="4" id="KW-0540">Nuclease</keyword>
<name>A0A9D2GGW1_9FIRM</name>
<evidence type="ECO:0000256" key="3">
    <source>
        <dbReference type="SAM" id="Coils"/>
    </source>
</evidence>